<dbReference type="GO" id="GO:0008410">
    <property type="term" value="F:CoA-transferase activity"/>
    <property type="evidence" value="ECO:0007669"/>
    <property type="project" value="TreeGrafter"/>
</dbReference>
<dbReference type="Proteomes" id="UP000772181">
    <property type="component" value="Unassembled WGS sequence"/>
</dbReference>
<evidence type="ECO:0000256" key="1">
    <source>
        <dbReference type="ARBA" id="ARBA00022679"/>
    </source>
</evidence>
<protein>
    <submittedName>
        <fullName evidence="2">CoA transferase</fullName>
    </submittedName>
</protein>
<sequence>MRAPPLEYKKPLNGLRVLAMEQFRAGPTATLLLADAGAEVIRIEPPVIGEPGRTLTIPDRQDRDVPILNLSLSRNKKSLSLDLRSDKGKELFRRLVKISDIVLENMRPDVLNRLGLGYDVLKEINPSIVYVSISGFGHRGKNQSPYWDWPAFDLVGQALSGFMYRAGGENDPPLLNTAVVADTVPGFLAAFGALSAIIMRNQTGKGQHVDIAMYDNMVLFNNFALNNASLTGQKVPDRGKLPTSAPYGAYMARDGYFVIAVAGETIWQRFCQAIGREDLISHPLLRDGATRSRNGDIVLRLIIESWAGQLTVQEASRFLMSKGVPAAPVQNELDLLHCPHLKARNMLVELETPHGEKVMVAGNPVKYSEVSEDQPDPPPDIGEHSYEILDKLLGLSYEEMDILKQENII</sequence>
<dbReference type="SUPFAM" id="SSF89796">
    <property type="entry name" value="CoA-transferase family III (CaiB/BaiF)"/>
    <property type="match status" value="1"/>
</dbReference>
<dbReference type="PANTHER" id="PTHR48207:SF3">
    <property type="entry name" value="SUCCINATE--HYDROXYMETHYLGLUTARATE COA-TRANSFERASE"/>
    <property type="match status" value="1"/>
</dbReference>
<organism evidence="2 3">
    <name type="scientific">Tectimicrobiota bacterium</name>
    <dbReference type="NCBI Taxonomy" id="2528274"/>
    <lineage>
        <taxon>Bacteria</taxon>
        <taxon>Pseudomonadati</taxon>
        <taxon>Nitrospinota/Tectimicrobiota group</taxon>
        <taxon>Candidatus Tectimicrobiota</taxon>
    </lineage>
</organism>
<gene>
    <name evidence="2" type="ORF">HY730_07700</name>
</gene>
<evidence type="ECO:0000313" key="2">
    <source>
        <dbReference type="EMBL" id="MBI4596240.1"/>
    </source>
</evidence>
<dbReference type="AlphaFoldDB" id="A0A933GPE8"/>
<dbReference type="Pfam" id="PF02515">
    <property type="entry name" value="CoA_transf_3"/>
    <property type="match status" value="1"/>
</dbReference>
<name>A0A933GPE8_UNCTE</name>
<dbReference type="InterPro" id="IPR044855">
    <property type="entry name" value="CoA-Trfase_III_dom3_sf"/>
</dbReference>
<keyword evidence="1 2" id="KW-0808">Transferase</keyword>
<dbReference type="Gene3D" id="3.40.50.10540">
    <property type="entry name" value="Crotonobetainyl-coa:carnitine coa-transferase, domain 1"/>
    <property type="match status" value="1"/>
</dbReference>
<comment type="caution">
    <text evidence="2">The sequence shown here is derived from an EMBL/GenBank/DDBJ whole genome shotgun (WGS) entry which is preliminary data.</text>
</comment>
<dbReference type="Gene3D" id="3.30.1540.10">
    <property type="entry name" value="formyl-coa transferase, domain 3"/>
    <property type="match status" value="1"/>
</dbReference>
<dbReference type="InterPro" id="IPR023606">
    <property type="entry name" value="CoA-Trfase_III_dom_1_sf"/>
</dbReference>
<accession>A0A933GPE8</accession>
<dbReference type="InterPro" id="IPR050483">
    <property type="entry name" value="CoA-transferase_III_domain"/>
</dbReference>
<reference evidence="2" key="1">
    <citation type="submission" date="2020-07" db="EMBL/GenBank/DDBJ databases">
        <title>Huge and variable diversity of episymbiotic CPR bacteria and DPANN archaea in groundwater ecosystems.</title>
        <authorList>
            <person name="He C.Y."/>
            <person name="Keren R."/>
            <person name="Whittaker M."/>
            <person name="Farag I.F."/>
            <person name="Doudna J."/>
            <person name="Cate J.H.D."/>
            <person name="Banfield J.F."/>
        </authorList>
    </citation>
    <scope>NUCLEOTIDE SEQUENCE</scope>
    <source>
        <strain evidence="2">NC_groundwater_1482_Ag_S-0.65um_47_24</strain>
    </source>
</reference>
<proteinExistence type="predicted"/>
<dbReference type="PANTHER" id="PTHR48207">
    <property type="entry name" value="SUCCINATE--HYDROXYMETHYLGLUTARATE COA-TRANSFERASE"/>
    <property type="match status" value="1"/>
</dbReference>
<dbReference type="InterPro" id="IPR003673">
    <property type="entry name" value="CoA-Trfase_fam_III"/>
</dbReference>
<evidence type="ECO:0000313" key="3">
    <source>
        <dbReference type="Proteomes" id="UP000772181"/>
    </source>
</evidence>
<dbReference type="EMBL" id="JACQWF010000340">
    <property type="protein sequence ID" value="MBI4596240.1"/>
    <property type="molecule type" value="Genomic_DNA"/>
</dbReference>